<protein>
    <recommendedName>
        <fullName evidence="3">Urease accessory protein UreD</fullName>
    </recommendedName>
</protein>
<dbReference type="EMBL" id="JAAIVB010000034">
    <property type="protein sequence ID" value="NEX61149.1"/>
    <property type="molecule type" value="Genomic_DNA"/>
</dbReference>
<evidence type="ECO:0000313" key="5">
    <source>
        <dbReference type="Proteomes" id="UP000482155"/>
    </source>
</evidence>
<evidence type="ECO:0000313" key="4">
    <source>
        <dbReference type="EMBL" id="NEX61149.1"/>
    </source>
</evidence>
<comment type="caution">
    <text evidence="4">The sequence shown here is derived from an EMBL/GenBank/DDBJ whole genome shotgun (WGS) entry which is preliminary data.</text>
</comment>
<comment type="function">
    <text evidence="3">Required for maturation of urease via the functional incorporation of the urease nickel metallocenter.</text>
</comment>
<dbReference type="AlphaFoldDB" id="A0A6B3SU40"/>
<evidence type="ECO:0000256" key="3">
    <source>
        <dbReference type="HAMAP-Rule" id="MF_01384"/>
    </source>
</evidence>
<gene>
    <name evidence="3" type="primary">ureD</name>
    <name evidence="4" type="ORF">G3574_08665</name>
</gene>
<evidence type="ECO:0000256" key="2">
    <source>
        <dbReference type="ARBA" id="ARBA00023186"/>
    </source>
</evidence>
<accession>A0A6B3SU40</accession>
<comment type="subunit">
    <text evidence="3">UreD, UreF and UreG form a complex that acts as a GTP-hydrolysis-dependent molecular chaperone, activating the urease apoprotein by helping to assemble the nickel containing metallocenter of UreC. The UreE protein probably delivers the nickel.</text>
</comment>
<keyword evidence="5" id="KW-1185">Reference proteome</keyword>
<organism evidence="4 5">
    <name type="scientific">Noviherbaspirillum galbum</name>
    <dbReference type="NCBI Taxonomy" id="2709383"/>
    <lineage>
        <taxon>Bacteria</taxon>
        <taxon>Pseudomonadati</taxon>
        <taxon>Pseudomonadota</taxon>
        <taxon>Betaproteobacteria</taxon>
        <taxon>Burkholderiales</taxon>
        <taxon>Oxalobacteraceae</taxon>
        <taxon>Noviherbaspirillum</taxon>
    </lineage>
</organism>
<proteinExistence type="inferred from homology"/>
<name>A0A6B3SU40_9BURK</name>
<dbReference type="Proteomes" id="UP000482155">
    <property type="component" value="Unassembled WGS sequence"/>
</dbReference>
<dbReference type="RefSeq" id="WP_163962074.1">
    <property type="nucleotide sequence ID" value="NZ_JAAIVB010000034.1"/>
</dbReference>
<sequence>MKRFDDSPHAPAKQHWHARLSLGIARAGDASRLMERNHQGPLRVQKPLYPEGNAVCHTIIVHPPGGVVGGDQLAINAVIAEGAHALLATPGAGKWYKSNGHESRQQVTLEVGRGATLEWLPQETIFFDRARVQLEHAVTLAEDAAYIGMEILCFGRSASGETFGEGRVTQATSIRRGGKLVWFEQGAIDAATPAMRSPLGLAGNTVCATLIAAGKPLAPALVAALRALAPGEIGVTQMKTLVVVRHLGNSSQSARRLMLEAWRLLRPAIAGREAVVPRIWNT</sequence>
<dbReference type="PANTHER" id="PTHR33643:SF1">
    <property type="entry name" value="UREASE ACCESSORY PROTEIN D"/>
    <property type="match status" value="1"/>
</dbReference>
<comment type="similarity">
    <text evidence="1 3">Belongs to the UreD family.</text>
</comment>
<dbReference type="HAMAP" id="MF_01384">
    <property type="entry name" value="UreD"/>
    <property type="match status" value="1"/>
</dbReference>
<comment type="subcellular location">
    <subcellularLocation>
        <location evidence="3">Cytoplasm</location>
    </subcellularLocation>
</comment>
<dbReference type="PANTHER" id="PTHR33643">
    <property type="entry name" value="UREASE ACCESSORY PROTEIN D"/>
    <property type="match status" value="1"/>
</dbReference>
<dbReference type="Pfam" id="PF01774">
    <property type="entry name" value="UreD"/>
    <property type="match status" value="1"/>
</dbReference>
<dbReference type="GO" id="GO:0016151">
    <property type="term" value="F:nickel cation binding"/>
    <property type="evidence" value="ECO:0007669"/>
    <property type="project" value="UniProtKB-UniRule"/>
</dbReference>
<keyword evidence="3" id="KW-0963">Cytoplasm</keyword>
<reference evidence="4 5" key="1">
    <citation type="submission" date="2020-02" db="EMBL/GenBank/DDBJ databases">
        <authorList>
            <person name="Kim M.K."/>
        </authorList>
    </citation>
    <scope>NUCLEOTIDE SEQUENCE [LARGE SCALE GENOMIC DNA]</scope>
    <source>
        <strain evidence="4 5">17J57-3</strain>
    </source>
</reference>
<keyword evidence="3" id="KW-0996">Nickel insertion</keyword>
<dbReference type="InterPro" id="IPR002669">
    <property type="entry name" value="UreD"/>
</dbReference>
<evidence type="ECO:0000256" key="1">
    <source>
        <dbReference type="ARBA" id="ARBA00007177"/>
    </source>
</evidence>
<dbReference type="GO" id="GO:0005737">
    <property type="term" value="C:cytoplasm"/>
    <property type="evidence" value="ECO:0007669"/>
    <property type="project" value="UniProtKB-SubCell"/>
</dbReference>
<keyword evidence="2 3" id="KW-0143">Chaperone</keyword>